<keyword evidence="2" id="KW-1185">Reference proteome</keyword>
<reference evidence="1 2" key="1">
    <citation type="submission" date="2019-06" db="EMBL/GenBank/DDBJ databases">
        <title>Thermomonas aquatica sp. nov., isolated from an industrial wastewater treatment plant.</title>
        <authorList>
            <person name="Jeon J.H."/>
            <person name="Park D.-S."/>
        </authorList>
    </citation>
    <scope>NUCLEOTIDE SEQUENCE [LARGE SCALE GENOMIC DNA]</scope>
    <source>
        <strain evidence="1 2">SY21</strain>
    </source>
</reference>
<dbReference type="RefSeq" id="WP_139715460.1">
    <property type="nucleotide sequence ID" value="NZ_CP040871.1"/>
</dbReference>
<dbReference type="Proteomes" id="UP000308149">
    <property type="component" value="Chromosome"/>
</dbReference>
<accession>A0A5B7ZN06</accession>
<evidence type="ECO:0000313" key="2">
    <source>
        <dbReference type="Proteomes" id="UP000308149"/>
    </source>
</evidence>
<name>A0A5B7ZN06_9GAMM</name>
<evidence type="ECO:0000313" key="1">
    <source>
        <dbReference type="EMBL" id="QDA56521.1"/>
    </source>
</evidence>
<proteinExistence type="predicted"/>
<dbReference type="AlphaFoldDB" id="A0A5B7ZN06"/>
<dbReference type="EMBL" id="CP040871">
    <property type="protein sequence ID" value="QDA56521.1"/>
    <property type="molecule type" value="Genomic_DNA"/>
</dbReference>
<protein>
    <submittedName>
        <fullName evidence="1">Uncharacterized protein</fullName>
    </submittedName>
</protein>
<dbReference type="OrthoDB" id="7595800at2"/>
<gene>
    <name evidence="1" type="ORF">FHQ07_03925</name>
</gene>
<sequence>MEHRANLLSRLALFEEPSAPLIDELRAMGWDWLGEPLLVLTEEHFVRIMDRFLVGQLTADQVVEWAENLEQREDVGFSQDKPEALDELLFCLANPDINYAITPQNIEQLKRDIAEG</sequence>
<organism evidence="1 2">
    <name type="scientific">Thermomonas aquatica</name>
    <dbReference type="NCBI Taxonomy" id="2202149"/>
    <lineage>
        <taxon>Bacteria</taxon>
        <taxon>Pseudomonadati</taxon>
        <taxon>Pseudomonadota</taxon>
        <taxon>Gammaproteobacteria</taxon>
        <taxon>Lysobacterales</taxon>
        <taxon>Lysobacteraceae</taxon>
        <taxon>Thermomonas</taxon>
    </lineage>
</organism>
<dbReference type="KEGG" id="thes:FHQ07_03925"/>